<keyword evidence="1" id="KW-0472">Membrane</keyword>
<evidence type="ECO:0000313" key="2">
    <source>
        <dbReference type="EMBL" id="OWJ66151.1"/>
    </source>
</evidence>
<accession>A0A211ZLK1</accession>
<feature type="transmembrane region" description="Helical" evidence="1">
    <location>
        <begin position="29"/>
        <end position="51"/>
    </location>
</feature>
<dbReference type="AlphaFoldDB" id="A0A211ZLK1"/>
<keyword evidence="1" id="KW-0812">Transmembrane</keyword>
<evidence type="ECO:0000256" key="1">
    <source>
        <dbReference type="SAM" id="Phobius"/>
    </source>
</evidence>
<feature type="transmembrane region" description="Helical" evidence="1">
    <location>
        <begin position="72"/>
        <end position="101"/>
    </location>
</feature>
<dbReference type="Proteomes" id="UP000196655">
    <property type="component" value="Unassembled WGS sequence"/>
</dbReference>
<keyword evidence="3" id="KW-1185">Reference proteome</keyword>
<dbReference type="EMBL" id="NHON01000028">
    <property type="protein sequence ID" value="OWJ66151.1"/>
    <property type="molecule type" value="Genomic_DNA"/>
</dbReference>
<evidence type="ECO:0000313" key="3">
    <source>
        <dbReference type="Proteomes" id="UP000196655"/>
    </source>
</evidence>
<sequence>MAASYRPDYDIVSPRGARGSLGTVGHVVYAIYAVSLFTALPMLIGVVIAYLARGDARGTVGWDHFTWAIRTFWAFLLLGLVFGALTWVLIGWPLLGLLWLWTVYRVVRGWLAVANRTPLYR</sequence>
<proteinExistence type="predicted"/>
<dbReference type="RefSeq" id="WP_052121506.1">
    <property type="nucleotide sequence ID" value="NZ_NHON01000028.1"/>
</dbReference>
<dbReference type="OrthoDB" id="5405464at2"/>
<gene>
    <name evidence="2" type="ORF">BWR60_16295</name>
</gene>
<keyword evidence="1" id="KW-1133">Transmembrane helix</keyword>
<dbReference type="STRING" id="1122125.GCA_000423185_06004"/>
<protein>
    <recommendedName>
        <fullName evidence="4">Transmembrane protein</fullName>
    </recommendedName>
</protein>
<name>A0A211ZLK1_9PROT</name>
<evidence type="ECO:0008006" key="4">
    <source>
        <dbReference type="Google" id="ProtNLM"/>
    </source>
</evidence>
<organism evidence="2 3">
    <name type="scientific">Inquilinus limosus</name>
    <dbReference type="NCBI Taxonomy" id="171674"/>
    <lineage>
        <taxon>Bacteria</taxon>
        <taxon>Pseudomonadati</taxon>
        <taxon>Pseudomonadota</taxon>
        <taxon>Alphaproteobacteria</taxon>
        <taxon>Rhodospirillales</taxon>
        <taxon>Rhodospirillaceae</taxon>
        <taxon>Inquilinus</taxon>
    </lineage>
</organism>
<comment type="caution">
    <text evidence="2">The sequence shown here is derived from an EMBL/GenBank/DDBJ whole genome shotgun (WGS) entry which is preliminary data.</text>
</comment>
<reference evidence="3" key="1">
    <citation type="submission" date="2017-05" db="EMBL/GenBank/DDBJ databases">
        <authorList>
            <person name="Macchi M."/>
            <person name="Festa S."/>
            <person name="Coppotelli B.M."/>
            <person name="Morelli I.S."/>
        </authorList>
    </citation>
    <scope>NUCLEOTIDE SEQUENCE [LARGE SCALE GENOMIC DNA]</scope>
    <source>
        <strain evidence="3">I</strain>
    </source>
</reference>